<dbReference type="PROSITE" id="PS50112">
    <property type="entry name" value="PAS"/>
    <property type="match status" value="1"/>
</dbReference>
<dbReference type="CDD" id="cd01948">
    <property type="entry name" value="EAL"/>
    <property type="match status" value="1"/>
</dbReference>
<dbReference type="CDD" id="cd00130">
    <property type="entry name" value="PAS"/>
    <property type="match status" value="1"/>
</dbReference>
<keyword evidence="1" id="KW-0472">Membrane</keyword>
<dbReference type="Gene3D" id="3.20.20.450">
    <property type="entry name" value="EAL domain"/>
    <property type="match status" value="1"/>
</dbReference>
<evidence type="ECO:0000313" key="7">
    <source>
        <dbReference type="Proteomes" id="UP001446205"/>
    </source>
</evidence>
<dbReference type="InterPro" id="IPR029787">
    <property type="entry name" value="Nucleotide_cyclase"/>
</dbReference>
<evidence type="ECO:0000259" key="5">
    <source>
        <dbReference type="PROSITE" id="PS50887"/>
    </source>
</evidence>
<keyword evidence="1" id="KW-0812">Transmembrane</keyword>
<dbReference type="InterPro" id="IPR024478">
    <property type="entry name" value="HlyB_4HB_MCP"/>
</dbReference>
<comment type="caution">
    <text evidence="6">The sequence shown here is derived from an EMBL/GenBank/DDBJ whole genome shotgun (WGS) entry which is preliminary data.</text>
</comment>
<dbReference type="SMART" id="SM00267">
    <property type="entry name" value="GGDEF"/>
    <property type="match status" value="1"/>
</dbReference>
<accession>A0ABU9D7U3</accession>
<dbReference type="PANTHER" id="PTHR44757">
    <property type="entry name" value="DIGUANYLATE CYCLASE DGCP"/>
    <property type="match status" value="1"/>
</dbReference>
<dbReference type="Gene3D" id="3.30.70.270">
    <property type="match status" value="1"/>
</dbReference>
<dbReference type="Gene3D" id="3.30.450.20">
    <property type="entry name" value="PAS domain"/>
    <property type="match status" value="1"/>
</dbReference>
<dbReference type="PROSITE" id="PS50887">
    <property type="entry name" value="GGDEF"/>
    <property type="match status" value="1"/>
</dbReference>
<dbReference type="Pfam" id="PF00989">
    <property type="entry name" value="PAS"/>
    <property type="match status" value="1"/>
</dbReference>
<feature type="domain" description="PAS" evidence="2">
    <location>
        <begin position="221"/>
        <end position="294"/>
    </location>
</feature>
<organism evidence="6 7">
    <name type="scientific">Thermithiobacillus plumbiphilus</name>
    <dbReference type="NCBI Taxonomy" id="1729899"/>
    <lineage>
        <taxon>Bacteria</taxon>
        <taxon>Pseudomonadati</taxon>
        <taxon>Pseudomonadota</taxon>
        <taxon>Acidithiobacillia</taxon>
        <taxon>Acidithiobacillales</taxon>
        <taxon>Thermithiobacillaceae</taxon>
        <taxon>Thermithiobacillus</taxon>
    </lineage>
</organism>
<dbReference type="InterPro" id="IPR000160">
    <property type="entry name" value="GGDEF_dom"/>
</dbReference>
<dbReference type="SUPFAM" id="SSF55073">
    <property type="entry name" value="Nucleotide cyclase"/>
    <property type="match status" value="1"/>
</dbReference>
<reference evidence="6 7" key="1">
    <citation type="submission" date="2024-04" db="EMBL/GenBank/DDBJ databases">
        <authorList>
            <person name="Abashina T."/>
            <person name="Shaikin A."/>
        </authorList>
    </citation>
    <scope>NUCLEOTIDE SEQUENCE [LARGE SCALE GENOMIC DNA]</scope>
    <source>
        <strain evidence="6 7">AAFK</strain>
    </source>
</reference>
<evidence type="ECO:0000259" key="2">
    <source>
        <dbReference type="PROSITE" id="PS50112"/>
    </source>
</evidence>
<keyword evidence="1" id="KW-1133">Transmembrane helix</keyword>
<dbReference type="Pfam" id="PF12729">
    <property type="entry name" value="4HB_MCP_1"/>
    <property type="match status" value="1"/>
</dbReference>
<feature type="transmembrane region" description="Helical" evidence="1">
    <location>
        <begin position="187"/>
        <end position="207"/>
    </location>
</feature>
<evidence type="ECO:0000259" key="4">
    <source>
        <dbReference type="PROSITE" id="PS50883"/>
    </source>
</evidence>
<dbReference type="CDD" id="cd01949">
    <property type="entry name" value="GGDEF"/>
    <property type="match status" value="1"/>
</dbReference>
<dbReference type="PROSITE" id="PS50113">
    <property type="entry name" value="PAC"/>
    <property type="match status" value="1"/>
</dbReference>
<dbReference type="InterPro" id="IPR000014">
    <property type="entry name" value="PAS"/>
</dbReference>
<evidence type="ECO:0000259" key="3">
    <source>
        <dbReference type="PROSITE" id="PS50113"/>
    </source>
</evidence>
<dbReference type="SUPFAM" id="SSF55785">
    <property type="entry name" value="PYP-like sensor domain (PAS domain)"/>
    <property type="match status" value="1"/>
</dbReference>
<feature type="domain" description="PAC" evidence="3">
    <location>
        <begin position="297"/>
        <end position="349"/>
    </location>
</feature>
<dbReference type="NCBIfam" id="TIGR00229">
    <property type="entry name" value="sensory_box"/>
    <property type="match status" value="1"/>
</dbReference>
<evidence type="ECO:0000313" key="6">
    <source>
        <dbReference type="EMBL" id="MEK8089597.1"/>
    </source>
</evidence>
<dbReference type="SMART" id="SM00091">
    <property type="entry name" value="PAS"/>
    <property type="match status" value="1"/>
</dbReference>
<dbReference type="PANTHER" id="PTHR44757:SF4">
    <property type="entry name" value="DIGUANYLATE CYCLASE DGCE-RELATED"/>
    <property type="match status" value="1"/>
</dbReference>
<dbReference type="InterPro" id="IPR035965">
    <property type="entry name" value="PAS-like_dom_sf"/>
</dbReference>
<dbReference type="RefSeq" id="WP_341370651.1">
    <property type="nucleotide sequence ID" value="NZ_JBBPCO010000006.1"/>
</dbReference>
<proteinExistence type="predicted"/>
<evidence type="ECO:0000256" key="1">
    <source>
        <dbReference type="SAM" id="Phobius"/>
    </source>
</evidence>
<feature type="transmembrane region" description="Helical" evidence="1">
    <location>
        <begin position="12"/>
        <end position="30"/>
    </location>
</feature>
<dbReference type="InterPro" id="IPR035919">
    <property type="entry name" value="EAL_sf"/>
</dbReference>
<gene>
    <name evidence="6" type="ORF">WOB96_07440</name>
</gene>
<dbReference type="SUPFAM" id="SSF141868">
    <property type="entry name" value="EAL domain-like"/>
    <property type="match status" value="1"/>
</dbReference>
<dbReference type="InterPro" id="IPR000700">
    <property type="entry name" value="PAS-assoc_C"/>
</dbReference>
<dbReference type="Pfam" id="PF00563">
    <property type="entry name" value="EAL"/>
    <property type="match status" value="1"/>
</dbReference>
<dbReference type="CDD" id="cd19411">
    <property type="entry name" value="MCP2201-like_sensor"/>
    <property type="match status" value="1"/>
</dbReference>
<dbReference type="InterPro" id="IPR047347">
    <property type="entry name" value="YvaQ-like_sensor"/>
</dbReference>
<dbReference type="InterPro" id="IPR001633">
    <property type="entry name" value="EAL_dom"/>
</dbReference>
<dbReference type="SMART" id="SM00052">
    <property type="entry name" value="EAL"/>
    <property type="match status" value="1"/>
</dbReference>
<name>A0ABU9D7U3_9PROT</name>
<dbReference type="InterPro" id="IPR013767">
    <property type="entry name" value="PAS_fold"/>
</dbReference>
<dbReference type="Pfam" id="PF00990">
    <property type="entry name" value="GGDEF"/>
    <property type="match status" value="1"/>
</dbReference>
<dbReference type="Proteomes" id="UP001446205">
    <property type="component" value="Unassembled WGS sequence"/>
</dbReference>
<dbReference type="PROSITE" id="PS50883">
    <property type="entry name" value="EAL"/>
    <property type="match status" value="1"/>
</dbReference>
<feature type="domain" description="EAL" evidence="4">
    <location>
        <begin position="525"/>
        <end position="782"/>
    </location>
</feature>
<keyword evidence="7" id="KW-1185">Reference proteome</keyword>
<dbReference type="InterPro" id="IPR043128">
    <property type="entry name" value="Rev_trsase/Diguanyl_cyclase"/>
</dbReference>
<dbReference type="NCBIfam" id="TIGR00254">
    <property type="entry name" value="GGDEF"/>
    <property type="match status" value="1"/>
</dbReference>
<dbReference type="EMBL" id="JBBPCO010000006">
    <property type="protein sequence ID" value="MEK8089597.1"/>
    <property type="molecule type" value="Genomic_DNA"/>
</dbReference>
<dbReference type="InterPro" id="IPR052155">
    <property type="entry name" value="Biofilm_reg_signaling"/>
</dbReference>
<protein>
    <submittedName>
        <fullName evidence="6">EAL domain-containing protein</fullName>
    </submittedName>
</protein>
<sequence>MAPPASKRLIGFGFTLVLALMTLLTLVGLLRMKDIYRHLETTANVHNVKAGLASAMRTAARERAVSLYTMSLMDEPFERDAEFLRFNTLATKFTRARQQLLAMPISEEELRLLERQAALARINQPLQNEVADLIIESNPSAKHILLTRVMPIQNKVLAELDEMVAMQQRKSIQGFQAAAHAYRAAQVSIIVLGSLAMGLGILIARLVTRRVTEAEDALFQEKELAEVTLHSIGDAVITTNAQGYIGFMNPVAEEMTGWSLSEARGEQLGKILQLFNSSTLEQMEHPLSLLPTKDASEQQHTLLLRRDGREYAVAHSWAPIRNRTGRLMGAVVVFHDVTTARQLAQQLSWQACHDALTGLANRHQFEERMAQLLDSARAQGKMHVLLYIDLDQFKIVNDTCGHMAGDELLRQIALLMQNHTRSTDLVARLGGDEFALLLKDCDQIQGERIAETLRRDIADWRFVWEDRSFSVGASMGLVPIRPDTPSLTALLSAADAACYAAKDNGRNRVHSFRPDDGELARRHGEMQWVFRIQQAIEENRLTLYCQTILPALPAASEPRHIEILLRMRDEQGELIPPMAFIPSAERYHLMPALDRWVIQHTLDWLANRSSAERNTFQRCFINISGQSLCEPGFLNFVTQAIQASKVQPERVCFEITETSAIANLSQARQFMHELKALGCHFSLDDFGSGMSSFGYLKNLPVDYLKIDGAFVRDMTDDPVDQAMVEAINRIGQVLGIQTIAEFVENDAIRGAVSAIGVDFVQGFGLHRPSALDSFALEIQPHDHADLIAHAQISRRSMK</sequence>
<feature type="domain" description="GGDEF" evidence="5">
    <location>
        <begin position="381"/>
        <end position="514"/>
    </location>
</feature>